<reference evidence="3" key="1">
    <citation type="submission" date="2016-10" db="EMBL/GenBank/DDBJ databases">
        <authorList>
            <person name="Varghese N."/>
            <person name="Submissions S."/>
        </authorList>
    </citation>
    <scope>NUCLEOTIDE SEQUENCE [LARGE SCALE GENOMIC DNA]</scope>
    <source>
        <strain evidence="3">CGMCC 1.3704</strain>
    </source>
</reference>
<accession>A0A1I3TDC3</accession>
<protein>
    <submittedName>
        <fullName evidence="2">Uncharacterized protein</fullName>
    </submittedName>
</protein>
<keyword evidence="3" id="KW-1185">Reference proteome</keyword>
<keyword evidence="1" id="KW-1133">Transmembrane helix</keyword>
<feature type="transmembrane region" description="Helical" evidence="1">
    <location>
        <begin position="35"/>
        <end position="55"/>
    </location>
</feature>
<evidence type="ECO:0000313" key="3">
    <source>
        <dbReference type="Proteomes" id="UP000183557"/>
    </source>
</evidence>
<evidence type="ECO:0000313" key="2">
    <source>
        <dbReference type="EMBL" id="SFJ69124.1"/>
    </source>
</evidence>
<evidence type="ECO:0000256" key="1">
    <source>
        <dbReference type="SAM" id="Phobius"/>
    </source>
</evidence>
<proteinExistence type="predicted"/>
<dbReference type="EMBL" id="FOSB01000003">
    <property type="protein sequence ID" value="SFJ69124.1"/>
    <property type="molecule type" value="Genomic_DNA"/>
</dbReference>
<dbReference type="Proteomes" id="UP000183557">
    <property type="component" value="Unassembled WGS sequence"/>
</dbReference>
<gene>
    <name evidence="2" type="ORF">SAMN04487936_103344</name>
</gene>
<keyword evidence="1" id="KW-0472">Membrane</keyword>
<sequence length="66" mass="7441">MFSFIFLAGLCTLTFPLMGIKDFKKEKRSTQAARSVFILLGVIFIIGGVIDLNLWNVSLSLTAFYY</sequence>
<keyword evidence="1" id="KW-0812">Transmembrane</keyword>
<dbReference type="AlphaFoldDB" id="A0A1I3TDC3"/>
<organism evidence="2 3">
    <name type="scientific">Halobacillus dabanensis</name>
    <dbReference type="NCBI Taxonomy" id="240302"/>
    <lineage>
        <taxon>Bacteria</taxon>
        <taxon>Bacillati</taxon>
        <taxon>Bacillota</taxon>
        <taxon>Bacilli</taxon>
        <taxon>Bacillales</taxon>
        <taxon>Bacillaceae</taxon>
        <taxon>Halobacillus</taxon>
    </lineage>
</organism>
<name>A0A1I3TDC3_HALDA</name>